<feature type="compositionally biased region" description="Polar residues" evidence="1">
    <location>
        <begin position="195"/>
        <end position="208"/>
    </location>
</feature>
<reference evidence="2 3" key="1">
    <citation type="submission" date="2019-02" db="EMBL/GenBank/DDBJ databases">
        <title>Planctomycetal bacteria perform biofilm scaping via a novel small molecule.</title>
        <authorList>
            <person name="Jeske O."/>
            <person name="Boedeker C."/>
            <person name="Wiegand S."/>
            <person name="Breitling P."/>
            <person name="Kallscheuer N."/>
            <person name="Jogler M."/>
            <person name="Rohde M."/>
            <person name="Petersen J."/>
            <person name="Medema M.H."/>
            <person name="Surup F."/>
            <person name="Jogler C."/>
        </authorList>
    </citation>
    <scope>NUCLEOTIDE SEQUENCE [LARGE SCALE GENOMIC DNA]</scope>
    <source>
        <strain evidence="2 3">Mal15</strain>
    </source>
</reference>
<dbReference type="Proteomes" id="UP000321353">
    <property type="component" value="Chromosome"/>
</dbReference>
<feature type="compositionally biased region" description="Basic residues" evidence="1">
    <location>
        <begin position="123"/>
        <end position="150"/>
    </location>
</feature>
<keyword evidence="3" id="KW-1185">Reference proteome</keyword>
<accession>A0A5B9ML54</accession>
<dbReference type="EMBL" id="CP036264">
    <property type="protein sequence ID" value="QEG01999.1"/>
    <property type="molecule type" value="Genomic_DNA"/>
</dbReference>
<feature type="compositionally biased region" description="Low complexity" evidence="1">
    <location>
        <begin position="104"/>
        <end position="114"/>
    </location>
</feature>
<organism evidence="2 3">
    <name type="scientific">Stieleria maiorica</name>
    <dbReference type="NCBI Taxonomy" id="2795974"/>
    <lineage>
        <taxon>Bacteria</taxon>
        <taxon>Pseudomonadati</taxon>
        <taxon>Planctomycetota</taxon>
        <taxon>Planctomycetia</taxon>
        <taxon>Pirellulales</taxon>
        <taxon>Pirellulaceae</taxon>
        <taxon>Stieleria</taxon>
    </lineage>
</organism>
<feature type="compositionally biased region" description="Basic and acidic residues" evidence="1">
    <location>
        <begin position="1"/>
        <end position="14"/>
    </location>
</feature>
<dbReference type="KEGG" id="smam:Mal15_60820"/>
<feature type="compositionally biased region" description="Basic residues" evidence="1">
    <location>
        <begin position="76"/>
        <end position="103"/>
    </location>
</feature>
<evidence type="ECO:0000313" key="3">
    <source>
        <dbReference type="Proteomes" id="UP000321353"/>
    </source>
</evidence>
<proteinExistence type="predicted"/>
<protein>
    <submittedName>
        <fullName evidence="2">Uncharacterized protein</fullName>
    </submittedName>
</protein>
<name>A0A5B9ML54_9BACT</name>
<evidence type="ECO:0000256" key="1">
    <source>
        <dbReference type="SAM" id="MobiDB-lite"/>
    </source>
</evidence>
<feature type="region of interest" description="Disordered" evidence="1">
    <location>
        <begin position="1"/>
        <end position="214"/>
    </location>
</feature>
<sequence length="256" mass="28828">MVVDGGGRDAEPEPYRPPISKRPSLRRRPAADARSRRSPRTSAKSARRSIGATARSSGGGHPTSPLWRLLVDPRNRSPRHRRSASRPSWRRSRRRPAPRRRSVPGRGSCCGRSSKASRERLLRRDRRRTVRALWRPRKKCLASRRRRPRTGNHTAAPIHRRSARRPGPAVSNLPRHRPARGPTKTPRSKVRRENGSNSFAHCSFSEQTDASDRRRSSAFFTLPGSIGVSTNSGARISLCMNSRSHRDHSANGRSHP</sequence>
<evidence type="ECO:0000313" key="2">
    <source>
        <dbReference type="EMBL" id="QEG01999.1"/>
    </source>
</evidence>
<dbReference type="AlphaFoldDB" id="A0A5B9ML54"/>
<gene>
    <name evidence="2" type="ORF">Mal15_60820</name>
</gene>